<keyword evidence="1" id="KW-0812">Transmembrane</keyword>
<accession>A0A376EQN6</accession>
<gene>
    <name evidence="2" type="ORF">NCTC13533_05180</name>
</gene>
<reference evidence="2 3" key="1">
    <citation type="submission" date="2018-06" db="EMBL/GenBank/DDBJ databases">
        <authorList>
            <consortium name="Pathogen Informatics"/>
            <person name="Doyle S."/>
        </authorList>
    </citation>
    <scope>NUCLEOTIDE SEQUENCE [LARGE SCALE GENOMIC DNA]</scope>
    <source>
        <strain evidence="2 3">NCTC13533</strain>
    </source>
</reference>
<keyword evidence="1" id="KW-0472">Membrane</keyword>
<dbReference type="Proteomes" id="UP000255224">
    <property type="component" value="Unassembled WGS sequence"/>
</dbReference>
<proteinExistence type="predicted"/>
<feature type="transmembrane region" description="Helical" evidence="1">
    <location>
        <begin position="12"/>
        <end position="29"/>
    </location>
</feature>
<evidence type="ECO:0000313" key="2">
    <source>
        <dbReference type="EMBL" id="STD12264.1"/>
    </source>
</evidence>
<evidence type="ECO:0000313" key="3">
    <source>
        <dbReference type="Proteomes" id="UP000255224"/>
    </source>
</evidence>
<dbReference type="AlphaFoldDB" id="A0A376EQN6"/>
<dbReference type="EMBL" id="UFVQ01000003">
    <property type="protein sequence ID" value="STD12264.1"/>
    <property type="molecule type" value="Genomic_DNA"/>
</dbReference>
<organism evidence="2 3">
    <name type="scientific">Chryseobacterium carnipullorum</name>
    <dbReference type="NCBI Taxonomy" id="1124835"/>
    <lineage>
        <taxon>Bacteria</taxon>
        <taxon>Pseudomonadati</taxon>
        <taxon>Bacteroidota</taxon>
        <taxon>Flavobacteriia</taxon>
        <taxon>Flavobacteriales</taxon>
        <taxon>Weeksellaceae</taxon>
        <taxon>Chryseobacterium group</taxon>
        <taxon>Chryseobacterium</taxon>
    </lineage>
</organism>
<protein>
    <submittedName>
        <fullName evidence="2">Uncharacterized protein</fullName>
    </submittedName>
</protein>
<sequence length="35" mass="3975">MKTTSKNDSALINLFLMPLVTAVFGYNFYPVMIHP</sequence>
<name>A0A376EQN6_CHRCU</name>
<keyword evidence="1" id="KW-1133">Transmembrane helix</keyword>
<evidence type="ECO:0000256" key="1">
    <source>
        <dbReference type="SAM" id="Phobius"/>
    </source>
</evidence>